<protein>
    <recommendedName>
        <fullName evidence="4">Excreted virulence factor EspC, type VII ESX diderm</fullName>
    </recommendedName>
</protein>
<dbReference type="AlphaFoldDB" id="A0A1K2ENQ3"/>
<proteinExistence type="predicted"/>
<name>A0A1K2ENQ3_STRAR</name>
<dbReference type="Proteomes" id="UP000181909">
    <property type="component" value="Unassembled WGS sequence"/>
</dbReference>
<organism evidence="2 3">
    <name type="scientific">Streptomyces atratus</name>
    <dbReference type="NCBI Taxonomy" id="1893"/>
    <lineage>
        <taxon>Bacteria</taxon>
        <taxon>Bacillati</taxon>
        <taxon>Actinomycetota</taxon>
        <taxon>Actinomycetes</taxon>
        <taxon>Kitasatosporales</taxon>
        <taxon>Streptomycetaceae</taxon>
        <taxon>Streptomyces</taxon>
    </lineage>
</organism>
<evidence type="ECO:0008006" key="4">
    <source>
        <dbReference type="Google" id="ProtNLM"/>
    </source>
</evidence>
<dbReference type="RefSeq" id="WP_107408321.1">
    <property type="nucleotide sequence ID" value="NZ_FPJO01000020.1"/>
</dbReference>
<dbReference type="STRING" id="1893.SAMN02787144_1020159"/>
<reference evidence="2 3" key="1">
    <citation type="submission" date="2016-11" db="EMBL/GenBank/DDBJ databases">
        <authorList>
            <person name="Jaros S."/>
            <person name="Januszkiewicz K."/>
            <person name="Wedrychowicz H."/>
        </authorList>
    </citation>
    <scope>NUCLEOTIDE SEQUENCE [LARGE SCALE GENOMIC DNA]</scope>
    <source>
        <strain evidence="2 3">OK807</strain>
    </source>
</reference>
<gene>
    <name evidence="2" type="ORF">SAMN02787144_1020159</name>
</gene>
<evidence type="ECO:0000256" key="1">
    <source>
        <dbReference type="SAM" id="MobiDB-lite"/>
    </source>
</evidence>
<feature type="region of interest" description="Disordered" evidence="1">
    <location>
        <begin position="106"/>
        <end position="129"/>
    </location>
</feature>
<evidence type="ECO:0000313" key="2">
    <source>
        <dbReference type="EMBL" id="SFY36802.1"/>
    </source>
</evidence>
<dbReference type="EMBL" id="FPJO01000020">
    <property type="protein sequence ID" value="SFY36802.1"/>
    <property type="molecule type" value="Genomic_DNA"/>
</dbReference>
<accession>A0A1K2ENQ3</accession>
<sequence length="129" mass="13092">MGAVAVVGQPGGRQRLSDLAGGGDVLKHSDGAWLRAAGGAEGMCTHLGPVKSELESAHEGLLAGTGGLTALAELGAVRESWTRRFEAARGECRALAGKLRDVARAQGETNETVRSAFGPVASAGRDGAR</sequence>
<evidence type="ECO:0000313" key="3">
    <source>
        <dbReference type="Proteomes" id="UP000181909"/>
    </source>
</evidence>
<dbReference type="OrthoDB" id="4335111at2"/>